<sequence length="72" mass="8299">MKLNWRKIVFIVVCAELLFIYWNSISAIPFNKQQTTHPIFTQKSNTSLTHLKPLTPNGQSETELHTTVRKAS</sequence>
<feature type="region of interest" description="Disordered" evidence="1">
    <location>
        <begin position="51"/>
        <end position="72"/>
    </location>
</feature>
<evidence type="ECO:0000313" key="3">
    <source>
        <dbReference type="Proteomes" id="UP000650466"/>
    </source>
</evidence>
<evidence type="ECO:0000256" key="1">
    <source>
        <dbReference type="SAM" id="MobiDB-lite"/>
    </source>
</evidence>
<dbReference type="RefSeq" id="WP_188174960.1">
    <property type="nucleotide sequence ID" value="NZ_JACVVD010000004.1"/>
</dbReference>
<name>A0A926QJ38_9BACL</name>
<reference evidence="2" key="1">
    <citation type="submission" date="2020-09" db="EMBL/GenBank/DDBJ databases">
        <title>Draft Genome Sequence of Paenibacillus sp. WST5.</title>
        <authorList>
            <person name="Bao Z."/>
        </authorList>
    </citation>
    <scope>NUCLEOTIDE SEQUENCE</scope>
    <source>
        <strain evidence="2">WST5</strain>
    </source>
</reference>
<protein>
    <submittedName>
        <fullName evidence="2">Uncharacterized protein</fullName>
    </submittedName>
</protein>
<comment type="caution">
    <text evidence="2">The sequence shown here is derived from an EMBL/GenBank/DDBJ whole genome shotgun (WGS) entry which is preliminary data.</text>
</comment>
<evidence type="ECO:0000313" key="2">
    <source>
        <dbReference type="EMBL" id="MBD0381160.1"/>
    </source>
</evidence>
<accession>A0A926QJ38</accession>
<dbReference type="EMBL" id="JACVVD010000004">
    <property type="protein sequence ID" value="MBD0381160.1"/>
    <property type="molecule type" value="Genomic_DNA"/>
</dbReference>
<organism evidence="2 3">
    <name type="scientific">Paenibacillus sedimenti</name>
    <dbReference type="NCBI Taxonomy" id="2770274"/>
    <lineage>
        <taxon>Bacteria</taxon>
        <taxon>Bacillati</taxon>
        <taxon>Bacillota</taxon>
        <taxon>Bacilli</taxon>
        <taxon>Bacillales</taxon>
        <taxon>Paenibacillaceae</taxon>
        <taxon>Paenibacillus</taxon>
    </lineage>
</organism>
<keyword evidence="3" id="KW-1185">Reference proteome</keyword>
<dbReference type="Proteomes" id="UP000650466">
    <property type="component" value="Unassembled WGS sequence"/>
</dbReference>
<dbReference type="AlphaFoldDB" id="A0A926QJ38"/>
<gene>
    <name evidence="2" type="ORF">ICC18_13630</name>
</gene>
<proteinExistence type="predicted"/>